<dbReference type="Proteomes" id="UP000591131">
    <property type="component" value="Unassembled WGS sequence"/>
</dbReference>
<sequence length="135" mass="14734">DPMGSSACSVVELTMSPPQRRCSCPTLAAANNLPRSGQPACCNIDIAIQTNAGTPKQAAFNKYIEEHDSREIDQLKNESTRDSLGYGAVGYLDLPFVLKSLFFIEEKFPWSTGHLVLKNVETFASGFEQIGKAPH</sequence>
<keyword evidence="2" id="KW-1185">Reference proteome</keyword>
<dbReference type="AlphaFoldDB" id="A0A7J6KQF7"/>
<reference evidence="1 2" key="1">
    <citation type="submission" date="2020-04" db="EMBL/GenBank/DDBJ databases">
        <title>Perkinsus chesapeaki whole genome sequence.</title>
        <authorList>
            <person name="Bogema D.R."/>
        </authorList>
    </citation>
    <scope>NUCLEOTIDE SEQUENCE [LARGE SCALE GENOMIC DNA]</scope>
    <source>
        <strain evidence="1">ATCC PRA-425</strain>
    </source>
</reference>
<name>A0A7J6KQF7_PERCH</name>
<protein>
    <submittedName>
        <fullName evidence="1">Uncharacterized protein</fullName>
    </submittedName>
</protein>
<feature type="non-terminal residue" evidence="1">
    <location>
        <position position="1"/>
    </location>
</feature>
<accession>A0A7J6KQF7</accession>
<comment type="caution">
    <text evidence="1">The sequence shown here is derived from an EMBL/GenBank/DDBJ whole genome shotgun (WGS) entry which is preliminary data.</text>
</comment>
<dbReference type="EMBL" id="JAAPAO010001581">
    <property type="protein sequence ID" value="KAF4649317.1"/>
    <property type="molecule type" value="Genomic_DNA"/>
</dbReference>
<proteinExistence type="predicted"/>
<organism evidence="1 2">
    <name type="scientific">Perkinsus chesapeaki</name>
    <name type="common">Clam parasite</name>
    <name type="synonym">Perkinsus andrewsi</name>
    <dbReference type="NCBI Taxonomy" id="330153"/>
    <lineage>
        <taxon>Eukaryota</taxon>
        <taxon>Sar</taxon>
        <taxon>Alveolata</taxon>
        <taxon>Perkinsozoa</taxon>
        <taxon>Perkinsea</taxon>
        <taxon>Perkinsida</taxon>
        <taxon>Perkinsidae</taxon>
        <taxon>Perkinsus</taxon>
    </lineage>
</organism>
<gene>
    <name evidence="1" type="ORF">FOL47_002195</name>
</gene>
<evidence type="ECO:0000313" key="1">
    <source>
        <dbReference type="EMBL" id="KAF4649317.1"/>
    </source>
</evidence>
<evidence type="ECO:0000313" key="2">
    <source>
        <dbReference type="Proteomes" id="UP000591131"/>
    </source>
</evidence>